<evidence type="ECO:0000313" key="3">
    <source>
        <dbReference type="Proteomes" id="UP001141806"/>
    </source>
</evidence>
<protein>
    <recommendedName>
        <fullName evidence="1">DUF4283 domain-containing protein</fullName>
    </recommendedName>
</protein>
<dbReference type="PANTHER" id="PTHR31286:SF99">
    <property type="entry name" value="DUF4283 DOMAIN-CONTAINING PROTEIN"/>
    <property type="match status" value="1"/>
</dbReference>
<dbReference type="InterPro" id="IPR040256">
    <property type="entry name" value="At4g02000-like"/>
</dbReference>
<feature type="domain" description="DUF4283" evidence="1">
    <location>
        <begin position="2"/>
        <end position="75"/>
    </location>
</feature>
<gene>
    <name evidence="2" type="ORF">NE237_016693</name>
</gene>
<dbReference type="EMBL" id="JAMYWD010000007">
    <property type="protein sequence ID" value="KAJ4964844.1"/>
    <property type="molecule type" value="Genomic_DNA"/>
</dbReference>
<dbReference type="AlphaFoldDB" id="A0A9Q0HFA2"/>
<evidence type="ECO:0000313" key="2">
    <source>
        <dbReference type="EMBL" id="KAJ4964844.1"/>
    </source>
</evidence>
<comment type="caution">
    <text evidence="2">The sequence shown here is derived from an EMBL/GenBank/DDBJ whole genome shotgun (WGS) entry which is preliminary data.</text>
</comment>
<sequence>MTLVGKVIARKTVRRQTVLEGLTAAWHTKKGVHAVLLKPNVYTFTFGHQMGLIHVLEESVWSAASNLLILEHWNDQGVQDFKHFHIWVHFFGSPSELITEAIVPKIARKVGTPLSIMHIDGNSREGGGGSVFHIFALVYSGPFKIHYVILSYLSTSFKMINWSYCAMNVFM</sequence>
<proteinExistence type="predicted"/>
<dbReference type="OrthoDB" id="1434627at2759"/>
<keyword evidence="3" id="KW-1185">Reference proteome</keyword>
<reference evidence="2" key="1">
    <citation type="journal article" date="2023" name="Plant J.">
        <title>The genome of the king protea, Protea cynaroides.</title>
        <authorList>
            <person name="Chang J."/>
            <person name="Duong T.A."/>
            <person name="Schoeman C."/>
            <person name="Ma X."/>
            <person name="Roodt D."/>
            <person name="Barker N."/>
            <person name="Li Z."/>
            <person name="Van de Peer Y."/>
            <person name="Mizrachi E."/>
        </authorList>
    </citation>
    <scope>NUCLEOTIDE SEQUENCE</scope>
    <source>
        <tissue evidence="2">Young leaves</tissue>
    </source>
</reference>
<name>A0A9Q0HFA2_9MAGN</name>
<dbReference type="InterPro" id="IPR025558">
    <property type="entry name" value="DUF4283"/>
</dbReference>
<accession>A0A9Q0HFA2</accession>
<organism evidence="2 3">
    <name type="scientific">Protea cynaroides</name>
    <dbReference type="NCBI Taxonomy" id="273540"/>
    <lineage>
        <taxon>Eukaryota</taxon>
        <taxon>Viridiplantae</taxon>
        <taxon>Streptophyta</taxon>
        <taxon>Embryophyta</taxon>
        <taxon>Tracheophyta</taxon>
        <taxon>Spermatophyta</taxon>
        <taxon>Magnoliopsida</taxon>
        <taxon>Proteales</taxon>
        <taxon>Proteaceae</taxon>
        <taxon>Protea</taxon>
    </lineage>
</organism>
<dbReference type="Pfam" id="PF14111">
    <property type="entry name" value="DUF4283"/>
    <property type="match status" value="1"/>
</dbReference>
<evidence type="ECO:0000259" key="1">
    <source>
        <dbReference type="Pfam" id="PF14111"/>
    </source>
</evidence>
<dbReference type="PANTHER" id="PTHR31286">
    <property type="entry name" value="GLYCINE-RICH CELL WALL STRUCTURAL PROTEIN 1.8-LIKE"/>
    <property type="match status" value="1"/>
</dbReference>
<dbReference type="Proteomes" id="UP001141806">
    <property type="component" value="Unassembled WGS sequence"/>
</dbReference>